<dbReference type="EMBL" id="JAVRBK010000005">
    <property type="protein sequence ID" value="KAK5643896.1"/>
    <property type="molecule type" value="Genomic_DNA"/>
</dbReference>
<proteinExistence type="predicted"/>
<organism evidence="4 5">
    <name type="scientific">Pyrocoelia pectoralis</name>
    <dbReference type="NCBI Taxonomy" id="417401"/>
    <lineage>
        <taxon>Eukaryota</taxon>
        <taxon>Metazoa</taxon>
        <taxon>Ecdysozoa</taxon>
        <taxon>Arthropoda</taxon>
        <taxon>Hexapoda</taxon>
        <taxon>Insecta</taxon>
        <taxon>Pterygota</taxon>
        <taxon>Neoptera</taxon>
        <taxon>Endopterygota</taxon>
        <taxon>Coleoptera</taxon>
        <taxon>Polyphaga</taxon>
        <taxon>Elateriformia</taxon>
        <taxon>Elateroidea</taxon>
        <taxon>Lampyridae</taxon>
        <taxon>Lampyrinae</taxon>
        <taxon>Pyrocoelia</taxon>
    </lineage>
</organism>
<feature type="transmembrane region" description="Helical" evidence="1">
    <location>
        <begin position="234"/>
        <end position="254"/>
    </location>
</feature>
<feature type="transmembrane region" description="Helical" evidence="1">
    <location>
        <begin position="537"/>
        <end position="557"/>
    </location>
</feature>
<dbReference type="GO" id="GO:0016747">
    <property type="term" value="F:acyltransferase activity, transferring groups other than amino-acyl groups"/>
    <property type="evidence" value="ECO:0007669"/>
    <property type="project" value="InterPro"/>
</dbReference>
<dbReference type="Pfam" id="PF20146">
    <property type="entry name" value="NRF"/>
    <property type="match status" value="1"/>
</dbReference>
<feature type="transmembrane region" description="Helical" evidence="1">
    <location>
        <begin position="325"/>
        <end position="345"/>
    </location>
</feature>
<keyword evidence="1" id="KW-0472">Membrane</keyword>
<feature type="transmembrane region" description="Helical" evidence="1">
    <location>
        <begin position="386"/>
        <end position="405"/>
    </location>
</feature>
<protein>
    <recommendedName>
        <fullName evidence="3">Nose resistant-to-fluoxetine protein N-terminal domain-containing protein</fullName>
    </recommendedName>
</protein>
<feature type="domain" description="Nose resistant-to-fluoxetine protein N-terminal" evidence="3">
    <location>
        <begin position="45"/>
        <end position="167"/>
    </location>
</feature>
<feature type="transmembrane region" description="Helical" evidence="1">
    <location>
        <begin position="564"/>
        <end position="584"/>
    </location>
</feature>
<accession>A0AAN7ZN23</accession>
<dbReference type="InterPro" id="IPR052728">
    <property type="entry name" value="O2_lipid_transport_reg"/>
</dbReference>
<sequence>MWYVRTALIILLLQIVSANIESISYLQHYVEKLEESIHDTSNGIGIHCRSHLKNYKNGIKSHERWALKMLDATSKLPSGIAFGNTVDLGSFDECVNVFRQVNSSDTINGKYCLGKANVELNELSFQNESLQLGLASCLPRTCSLQEMSIVHSYFGINVSYSDDLCQTGIDSPKFGVREYCGISFFAILGLLLFLSTFYDIYIQAAKLQPTRPILLAFSIIRNGKKLMVTDRKEVTCINGIRVISAIWIILYHKYLAYQRLPEWNNFKKDIWYHNFGNMIVLNSPLGVDTFFLLSGVVLSYTYLVGVERKKPFNIFKFYLHRYLRLTPVLFVIIIFVVTLLNHVSYGPLWNRFINMKIINPCEKVWWKSLLYVQNYQGQVICLLHTWYLSVDWQLYIISPVFLLLLSNSPKRAMCGIIALIVCNIVIDFLISWHFELNGLTDGNLESAEKEVNYTSFYYLPTYCRMAPWLIGIIAGYYLYLYKKKKFAIPMAGTNLVVILWICSVGIMMVIVFGGYTLLIWPTNRGLNSIYNAMARPMWALAISIIILMCANDLGGVVNKFLSLWIFRFLSQFTFTIYMIHYIIINILSSRRKTTKVFYNLEAVYEIWGDFVFSLIPAVLLTVAVEMPVIEIEGKIFANVQSKLKKTAF</sequence>
<feature type="transmembrane region" description="Helical" evidence="1">
    <location>
        <begin position="604"/>
        <end position="624"/>
    </location>
</feature>
<dbReference type="InterPro" id="IPR006621">
    <property type="entry name" value="Nose-resist-to-fluoxetine_N"/>
</dbReference>
<dbReference type="AlphaFoldDB" id="A0AAN7ZN23"/>
<evidence type="ECO:0000256" key="1">
    <source>
        <dbReference type="SAM" id="Phobius"/>
    </source>
</evidence>
<feature type="chain" id="PRO_5042892714" description="Nose resistant-to-fluoxetine protein N-terminal domain-containing protein" evidence="2">
    <location>
        <begin position="19"/>
        <end position="648"/>
    </location>
</feature>
<reference evidence="4 5" key="1">
    <citation type="journal article" date="2024" name="Insects">
        <title>An Improved Chromosome-Level Genome Assembly of the Firefly Pyrocoelia pectoralis.</title>
        <authorList>
            <person name="Fu X."/>
            <person name="Meyer-Rochow V.B."/>
            <person name="Ballantyne L."/>
            <person name="Zhu X."/>
        </authorList>
    </citation>
    <scope>NUCLEOTIDE SEQUENCE [LARGE SCALE GENOMIC DNA]</scope>
    <source>
        <strain evidence="4">XCY_ONT2</strain>
    </source>
</reference>
<keyword evidence="1" id="KW-0812">Transmembrane</keyword>
<feature type="signal peptide" evidence="2">
    <location>
        <begin position="1"/>
        <end position="18"/>
    </location>
</feature>
<dbReference type="PANTHER" id="PTHR11161:SF0">
    <property type="entry name" value="O-ACYLTRANSFERASE LIKE PROTEIN"/>
    <property type="match status" value="1"/>
</dbReference>
<gene>
    <name evidence="4" type="ORF">RI129_007741</name>
</gene>
<evidence type="ECO:0000313" key="4">
    <source>
        <dbReference type="EMBL" id="KAK5643896.1"/>
    </source>
</evidence>
<keyword evidence="2" id="KW-0732">Signal</keyword>
<name>A0AAN7ZN23_9COLE</name>
<dbReference type="InterPro" id="IPR002656">
    <property type="entry name" value="Acyl_transf_3_dom"/>
</dbReference>
<keyword evidence="1" id="KW-1133">Transmembrane helix</keyword>
<dbReference type="Proteomes" id="UP001329430">
    <property type="component" value="Chromosome 5"/>
</dbReference>
<feature type="transmembrane region" description="Helical" evidence="1">
    <location>
        <begin position="181"/>
        <end position="201"/>
    </location>
</feature>
<feature type="transmembrane region" description="Helical" evidence="1">
    <location>
        <begin position="412"/>
        <end position="434"/>
    </location>
</feature>
<evidence type="ECO:0000259" key="3">
    <source>
        <dbReference type="SMART" id="SM00703"/>
    </source>
</evidence>
<dbReference type="SMART" id="SM00703">
    <property type="entry name" value="NRF"/>
    <property type="match status" value="1"/>
</dbReference>
<feature type="transmembrane region" description="Helical" evidence="1">
    <location>
        <begin position="285"/>
        <end position="304"/>
    </location>
</feature>
<feature type="transmembrane region" description="Helical" evidence="1">
    <location>
        <begin position="493"/>
        <end position="517"/>
    </location>
</feature>
<comment type="caution">
    <text evidence="4">The sequence shown here is derived from an EMBL/GenBank/DDBJ whole genome shotgun (WGS) entry which is preliminary data.</text>
</comment>
<evidence type="ECO:0000256" key="2">
    <source>
        <dbReference type="SAM" id="SignalP"/>
    </source>
</evidence>
<keyword evidence="5" id="KW-1185">Reference proteome</keyword>
<feature type="transmembrane region" description="Helical" evidence="1">
    <location>
        <begin position="465"/>
        <end position="481"/>
    </location>
</feature>
<evidence type="ECO:0000313" key="5">
    <source>
        <dbReference type="Proteomes" id="UP001329430"/>
    </source>
</evidence>
<dbReference type="Pfam" id="PF01757">
    <property type="entry name" value="Acyl_transf_3"/>
    <property type="match status" value="1"/>
</dbReference>
<dbReference type="PANTHER" id="PTHR11161">
    <property type="entry name" value="O-ACYLTRANSFERASE"/>
    <property type="match status" value="1"/>
</dbReference>